<dbReference type="Proteomes" id="UP000644507">
    <property type="component" value="Unassembled WGS sequence"/>
</dbReference>
<dbReference type="AlphaFoldDB" id="A0A918TPA7"/>
<organism evidence="2 3">
    <name type="scientific">Roseibacillus persicicus</name>
    <dbReference type="NCBI Taxonomy" id="454148"/>
    <lineage>
        <taxon>Bacteria</taxon>
        <taxon>Pseudomonadati</taxon>
        <taxon>Verrucomicrobiota</taxon>
        <taxon>Verrucomicrobiia</taxon>
        <taxon>Verrucomicrobiales</taxon>
        <taxon>Verrucomicrobiaceae</taxon>
        <taxon>Roseibacillus</taxon>
    </lineage>
</organism>
<evidence type="ECO:0000313" key="3">
    <source>
        <dbReference type="Proteomes" id="UP000644507"/>
    </source>
</evidence>
<comment type="caution">
    <text evidence="2">The sequence shown here is derived from an EMBL/GenBank/DDBJ whole genome shotgun (WGS) entry which is preliminary data.</text>
</comment>
<proteinExistence type="predicted"/>
<sequence>MLPARCAIRLPIIGITATTGIPISITDPPIAGTMSRTLPTIIARTTTGNALPSVTSDPLSGNRDKNAPLIGASLRQG</sequence>
<reference evidence="2" key="2">
    <citation type="submission" date="2020-09" db="EMBL/GenBank/DDBJ databases">
        <authorList>
            <person name="Sun Q."/>
            <person name="Kim S."/>
        </authorList>
    </citation>
    <scope>NUCLEOTIDE SEQUENCE</scope>
    <source>
        <strain evidence="2">KCTC 12988</strain>
    </source>
</reference>
<dbReference type="EMBL" id="BMXI01000008">
    <property type="protein sequence ID" value="GHC53813.1"/>
    <property type="molecule type" value="Genomic_DNA"/>
</dbReference>
<feature type="region of interest" description="Disordered" evidence="1">
    <location>
        <begin position="52"/>
        <end position="77"/>
    </location>
</feature>
<reference evidence="2" key="1">
    <citation type="journal article" date="2014" name="Int. J. Syst. Evol. Microbiol.">
        <title>Complete genome sequence of Corynebacterium casei LMG S-19264T (=DSM 44701T), isolated from a smear-ripened cheese.</title>
        <authorList>
            <consortium name="US DOE Joint Genome Institute (JGI-PGF)"/>
            <person name="Walter F."/>
            <person name="Albersmeier A."/>
            <person name="Kalinowski J."/>
            <person name="Ruckert C."/>
        </authorList>
    </citation>
    <scope>NUCLEOTIDE SEQUENCE</scope>
    <source>
        <strain evidence="2">KCTC 12988</strain>
    </source>
</reference>
<name>A0A918TPA7_9BACT</name>
<gene>
    <name evidence="2" type="ORF">GCM10007100_20110</name>
</gene>
<protein>
    <submittedName>
        <fullName evidence="2">Uncharacterized protein</fullName>
    </submittedName>
</protein>
<keyword evidence="3" id="KW-1185">Reference proteome</keyword>
<evidence type="ECO:0000313" key="2">
    <source>
        <dbReference type="EMBL" id="GHC53813.1"/>
    </source>
</evidence>
<evidence type="ECO:0000256" key="1">
    <source>
        <dbReference type="SAM" id="MobiDB-lite"/>
    </source>
</evidence>
<accession>A0A918TPA7</accession>